<proteinExistence type="predicted"/>
<evidence type="ECO:0000313" key="2">
    <source>
        <dbReference type="Proteomes" id="UP000461162"/>
    </source>
</evidence>
<dbReference type="Proteomes" id="UP000461162">
    <property type="component" value="Unassembled WGS sequence"/>
</dbReference>
<protein>
    <submittedName>
        <fullName evidence="1">Uncharacterized protein</fullName>
    </submittedName>
</protein>
<reference evidence="1 2" key="1">
    <citation type="submission" date="2019-11" db="EMBL/GenBank/DDBJ databases">
        <title>Pseudodesulfovibrio alkaliphilus, sp. nov., an alkaliphilic sulfate-reducing bacteria from mud volcano of Taman peninsula, Russia.</title>
        <authorList>
            <person name="Frolova A."/>
            <person name="Merkel A.Y."/>
            <person name="Slobodkin A.I."/>
        </authorList>
    </citation>
    <scope>NUCLEOTIDE SEQUENCE [LARGE SCALE GENOMIC DNA]</scope>
    <source>
        <strain evidence="1 2">F-1</strain>
    </source>
</reference>
<dbReference type="AlphaFoldDB" id="A0A7K1KRX7"/>
<keyword evidence="2" id="KW-1185">Reference proteome</keyword>
<dbReference type="RefSeq" id="WP_155935666.1">
    <property type="nucleotide sequence ID" value="NZ_WODC01000013.1"/>
</dbReference>
<name>A0A7K1KRX7_9BACT</name>
<comment type="caution">
    <text evidence="1">The sequence shown here is derived from an EMBL/GenBank/DDBJ whole genome shotgun (WGS) entry which is preliminary data.</text>
</comment>
<gene>
    <name evidence="1" type="ORF">GKC30_14370</name>
</gene>
<dbReference type="EMBL" id="WODC01000013">
    <property type="protein sequence ID" value="MUM78818.1"/>
    <property type="molecule type" value="Genomic_DNA"/>
</dbReference>
<organism evidence="1 2">
    <name type="scientific">Pseudodesulfovibrio alkaliphilus</name>
    <dbReference type="NCBI Taxonomy" id="2661613"/>
    <lineage>
        <taxon>Bacteria</taxon>
        <taxon>Pseudomonadati</taxon>
        <taxon>Thermodesulfobacteriota</taxon>
        <taxon>Desulfovibrionia</taxon>
        <taxon>Desulfovibrionales</taxon>
        <taxon>Desulfovibrionaceae</taxon>
    </lineage>
</organism>
<accession>A0A7K1KRX7</accession>
<sequence>MSKTISLAPSQNALRYAGKYNLDFSRPTVNPFFHFFKTNFGPTIQYRLRKNEPPGDPVGLPRAAKEVLGESPSEVKRFFSKNEAF</sequence>
<evidence type="ECO:0000313" key="1">
    <source>
        <dbReference type="EMBL" id="MUM78818.1"/>
    </source>
</evidence>